<dbReference type="InterPro" id="IPR003838">
    <property type="entry name" value="ABC3_permease_C"/>
</dbReference>
<evidence type="ECO:0000256" key="6">
    <source>
        <dbReference type="SAM" id="Phobius"/>
    </source>
</evidence>
<keyword evidence="3 6" id="KW-0812">Transmembrane</keyword>
<feature type="transmembrane region" description="Helical" evidence="6">
    <location>
        <begin position="294"/>
        <end position="315"/>
    </location>
</feature>
<feature type="transmembrane region" description="Helical" evidence="6">
    <location>
        <begin position="239"/>
        <end position="260"/>
    </location>
</feature>
<protein>
    <submittedName>
        <fullName evidence="8">FtsX-like permease family protein</fullName>
    </submittedName>
</protein>
<feature type="domain" description="ABC3 transporter permease C-terminal" evidence="7">
    <location>
        <begin position="354"/>
        <end position="484"/>
    </location>
</feature>
<feature type="transmembrane region" description="Helical" evidence="6">
    <location>
        <begin position="459"/>
        <end position="481"/>
    </location>
</feature>
<proteinExistence type="predicted"/>
<evidence type="ECO:0000256" key="4">
    <source>
        <dbReference type="ARBA" id="ARBA00022989"/>
    </source>
</evidence>
<feature type="transmembrane region" description="Helical" evidence="6">
    <location>
        <begin position="21"/>
        <end position="44"/>
    </location>
</feature>
<keyword evidence="9" id="KW-1185">Reference proteome</keyword>
<organism evidence="8 9">
    <name type="scientific">Phytohabitans kaempferiae</name>
    <dbReference type="NCBI Taxonomy" id="1620943"/>
    <lineage>
        <taxon>Bacteria</taxon>
        <taxon>Bacillati</taxon>
        <taxon>Actinomycetota</taxon>
        <taxon>Actinomycetes</taxon>
        <taxon>Micromonosporales</taxon>
        <taxon>Micromonosporaceae</taxon>
    </lineage>
</organism>
<evidence type="ECO:0000256" key="3">
    <source>
        <dbReference type="ARBA" id="ARBA00022692"/>
    </source>
</evidence>
<comment type="caution">
    <text evidence="8">The sequence shown here is derived from an EMBL/GenBank/DDBJ whole genome shotgun (WGS) entry which is preliminary data.</text>
</comment>
<evidence type="ECO:0000256" key="2">
    <source>
        <dbReference type="ARBA" id="ARBA00022475"/>
    </source>
</evidence>
<feature type="transmembrane region" description="Helical" evidence="6">
    <location>
        <begin position="207"/>
        <end position="227"/>
    </location>
</feature>
<evidence type="ECO:0000256" key="1">
    <source>
        <dbReference type="ARBA" id="ARBA00004651"/>
    </source>
</evidence>
<feature type="transmembrane region" description="Helical" evidence="6">
    <location>
        <begin position="116"/>
        <end position="140"/>
    </location>
</feature>
<comment type="subcellular location">
    <subcellularLocation>
        <location evidence="1">Cell membrane</location>
        <topology evidence="1">Multi-pass membrane protein</topology>
    </subcellularLocation>
</comment>
<evidence type="ECO:0000259" key="7">
    <source>
        <dbReference type="Pfam" id="PF02687"/>
    </source>
</evidence>
<feature type="transmembrane region" description="Helical" evidence="6">
    <location>
        <begin position="404"/>
        <end position="426"/>
    </location>
</feature>
<reference evidence="8 9" key="1">
    <citation type="submission" date="2024-09" db="EMBL/GenBank/DDBJ databases">
        <authorList>
            <person name="Sun Q."/>
            <person name="Mori K."/>
        </authorList>
    </citation>
    <scope>NUCLEOTIDE SEQUENCE [LARGE SCALE GENOMIC DNA]</scope>
    <source>
        <strain evidence="8 9">TBRC 3947</strain>
    </source>
</reference>
<evidence type="ECO:0000313" key="9">
    <source>
        <dbReference type="Proteomes" id="UP001589867"/>
    </source>
</evidence>
<name>A0ABV6LV20_9ACTN</name>
<feature type="transmembrane region" description="Helical" evidence="6">
    <location>
        <begin position="351"/>
        <end position="372"/>
    </location>
</feature>
<keyword evidence="4 6" id="KW-1133">Transmembrane helix</keyword>
<feature type="transmembrane region" description="Helical" evidence="6">
    <location>
        <begin position="160"/>
        <end position="186"/>
    </location>
</feature>
<keyword evidence="5 6" id="KW-0472">Membrane</keyword>
<dbReference type="Proteomes" id="UP001589867">
    <property type="component" value="Unassembled WGS sequence"/>
</dbReference>
<sequence>MRPTTLVRLALAGTRTDTVRVALTAFSACLAVLAMLAAATVIAIPTFHDNGNNRSPQYRNALLAEAGLRPGVVVALVLLTIPVLALAAQCARLGAPARDRRLAAIRLAGGTPPQAVAIAATETGMASALGSVAGLGLYLGGRQVLHRPGADGMLALPTDVLPSMWALAAITAGLPLVAALVAVALMRRVAVTPFGVVRRARTGRPKPWPGVLLAVGVGIGAAIFPLYRRFEGLPSALMLLLAFLALLLATVGTVTGTGWISHWTGRMLHRFGRGPAALLAARRLMADPWSGSRILSALLGCLVFAGGAAGVRASFAAEFDLREEMGRQDAAARGEPYYPQDTDFYFRAFDLINVAVAVALIVAAGGLVVALAESIVSRRRAYAALVATGVPRGTLARAVLWQSLAPAVQAVALALAVGWALSYGIFHEVQASGPVVCTAEGCPQGPRIVRSVPVPLDDLALYGAGAAAVLLAVVGVGLLFLRASTALEELRV</sequence>
<gene>
    <name evidence="8" type="ORF">ACFFIA_00150</name>
</gene>
<evidence type="ECO:0000313" key="8">
    <source>
        <dbReference type="EMBL" id="MFC0526078.1"/>
    </source>
</evidence>
<dbReference type="EMBL" id="JBHLUH010000001">
    <property type="protein sequence ID" value="MFC0526078.1"/>
    <property type="molecule type" value="Genomic_DNA"/>
</dbReference>
<dbReference type="RefSeq" id="WP_377243356.1">
    <property type="nucleotide sequence ID" value="NZ_JBHLUH010000001.1"/>
</dbReference>
<dbReference type="Pfam" id="PF02687">
    <property type="entry name" value="FtsX"/>
    <property type="match status" value="1"/>
</dbReference>
<feature type="transmembrane region" description="Helical" evidence="6">
    <location>
        <begin position="72"/>
        <end position="95"/>
    </location>
</feature>
<evidence type="ECO:0000256" key="5">
    <source>
        <dbReference type="ARBA" id="ARBA00023136"/>
    </source>
</evidence>
<accession>A0ABV6LV20</accession>
<keyword evidence="2" id="KW-1003">Cell membrane</keyword>